<protein>
    <recommendedName>
        <fullName evidence="3">DUF1816 domain-containing protein</fullName>
    </recommendedName>
</protein>
<reference evidence="2" key="1">
    <citation type="journal article" date="2015" name="Genome">
        <title>Whole Genome Sequence of the Non-Microcystin-Producing Microcystis aeruginosa Strain NIES-44.</title>
        <authorList>
            <person name="Okano K."/>
            <person name="Miyata N."/>
            <person name="Ozaki Y."/>
        </authorList>
    </citation>
    <scope>NUCLEOTIDE SEQUENCE [LARGE SCALE GENOMIC DNA]</scope>
    <source>
        <strain evidence="2">NIES-44</strain>
    </source>
</reference>
<sequence length="98" mass="11325">MGNEMKEFLISLLEMFGLAYWVEIKTDYPRCTYYFGPFLAKDEAEVAQAGYEEDLKTEGAQGIKLHIKRCKPKDLTIFEEKEESKLLNPLKVLRSQAS</sequence>
<accession>A0A0A1VXA4</accession>
<dbReference type="RefSeq" id="WP_045360379.1">
    <property type="nucleotide sequence ID" value="NZ_BBPA01000053.1"/>
</dbReference>
<dbReference type="InterPro" id="IPR014945">
    <property type="entry name" value="DUF1816"/>
</dbReference>
<dbReference type="AlphaFoldDB" id="A0A0A1VXA4"/>
<evidence type="ECO:0000313" key="2">
    <source>
        <dbReference type="Proteomes" id="UP000030321"/>
    </source>
</evidence>
<comment type="caution">
    <text evidence="1">The sequence shown here is derived from an EMBL/GenBank/DDBJ whole genome shotgun (WGS) entry which is preliminary data.</text>
</comment>
<dbReference type="EMBL" id="BBPA01000053">
    <property type="protein sequence ID" value="GAL94370.1"/>
    <property type="molecule type" value="Genomic_DNA"/>
</dbReference>
<evidence type="ECO:0008006" key="3">
    <source>
        <dbReference type="Google" id="ProtNLM"/>
    </source>
</evidence>
<proteinExistence type="predicted"/>
<name>A0A0A1VXA4_MICAE</name>
<gene>
    <name evidence="1" type="ORF">N44_02950</name>
</gene>
<dbReference type="Pfam" id="PF08846">
    <property type="entry name" value="DUF1816"/>
    <property type="match status" value="1"/>
</dbReference>
<dbReference type="Proteomes" id="UP000030321">
    <property type="component" value="Unassembled WGS sequence"/>
</dbReference>
<organism evidence="1 2">
    <name type="scientific">Microcystis aeruginosa NIES-44</name>
    <dbReference type="NCBI Taxonomy" id="449439"/>
    <lineage>
        <taxon>Bacteria</taxon>
        <taxon>Bacillati</taxon>
        <taxon>Cyanobacteriota</taxon>
        <taxon>Cyanophyceae</taxon>
        <taxon>Oscillatoriophycideae</taxon>
        <taxon>Chroococcales</taxon>
        <taxon>Microcystaceae</taxon>
        <taxon>Microcystis</taxon>
    </lineage>
</organism>
<evidence type="ECO:0000313" key="1">
    <source>
        <dbReference type="EMBL" id="GAL94370.1"/>
    </source>
</evidence>